<evidence type="ECO:0008006" key="3">
    <source>
        <dbReference type="Google" id="ProtNLM"/>
    </source>
</evidence>
<dbReference type="EMBL" id="NBVN01000004">
    <property type="protein sequence ID" value="PUA32409.1"/>
    <property type="molecule type" value="Genomic_DNA"/>
</dbReference>
<gene>
    <name evidence="1" type="ORF">B7O98_07070</name>
</gene>
<evidence type="ECO:0000313" key="1">
    <source>
        <dbReference type="EMBL" id="PUA32409.1"/>
    </source>
</evidence>
<evidence type="ECO:0000313" key="2">
    <source>
        <dbReference type="Proteomes" id="UP000244093"/>
    </source>
</evidence>
<name>A0A2R7Y4V0_9CREN</name>
<proteinExistence type="predicted"/>
<organism evidence="1 2">
    <name type="scientific">Zestosphaera tikiterensis</name>
    <dbReference type="NCBI Taxonomy" id="1973259"/>
    <lineage>
        <taxon>Archaea</taxon>
        <taxon>Thermoproteota</taxon>
        <taxon>Thermoprotei</taxon>
        <taxon>Desulfurococcales</taxon>
        <taxon>Desulfurococcaceae</taxon>
        <taxon>Zestosphaera</taxon>
    </lineage>
</organism>
<dbReference type="AlphaFoldDB" id="A0A2R7Y4V0"/>
<reference evidence="1 2" key="1">
    <citation type="journal article" date="2018" name="Syst. Appl. Microbiol.">
        <title>A new symbiotic nanoarchaeote (Candidatus Nanoclepta minutus) and its host (Zestosphaera tikiterensis gen. nov., sp. nov.) from a New Zealand hot spring.</title>
        <authorList>
            <person name="St John E."/>
            <person name="Liu Y."/>
            <person name="Podar M."/>
            <person name="Stott M.B."/>
            <person name="Meneghin J."/>
            <person name="Chen Z."/>
            <person name="Lagutin K."/>
            <person name="Mitchell K."/>
            <person name="Reysenbach A.L."/>
        </authorList>
    </citation>
    <scope>NUCLEOTIDE SEQUENCE [LARGE SCALE GENOMIC DNA]</scope>
    <source>
        <strain evidence="1">NZ3</strain>
    </source>
</reference>
<accession>A0A2R7Y4V0</accession>
<sequence>MREEFKGCFSVKLKKLLSEARKVSNLKNELNLFKEFMLNSRKLIMTYSGPYSSPARYATLTLTSLTSKEVRFLEPEELMYYVAPYDEEREAEVVIFSSVDGLTTLNLLVDQLLWTKHNLLVITQKDLTDELKYKLSGSLVVNLNTDAWVLTTHLLVGLAVAEVRAEGFLRSDRLRSEFSNLSEELIKDLITVYEPTIKELRKFLEKPALVTATPSMWGVAEELTYNLPNTYLTNVDSIFKMVDKLNRVFLITTDVEEFAVKPVKALSITRNAEVFTLNIRTDPLTAPIYALILTHYLLDLINC</sequence>
<comment type="caution">
    <text evidence="1">The sequence shown here is derived from an EMBL/GenBank/DDBJ whole genome shotgun (WGS) entry which is preliminary data.</text>
</comment>
<protein>
    <recommendedName>
        <fullName evidence="3">SIS domain-containing protein</fullName>
    </recommendedName>
</protein>
<dbReference type="Proteomes" id="UP000244093">
    <property type="component" value="Unassembled WGS sequence"/>
</dbReference>